<dbReference type="InterPro" id="IPR050411">
    <property type="entry name" value="AlphaKG_dependent_hydroxylases"/>
</dbReference>
<feature type="domain" description="TauD/TfdA-like" evidence="4">
    <location>
        <begin position="29"/>
        <end position="281"/>
    </location>
</feature>
<dbReference type="InterPro" id="IPR042098">
    <property type="entry name" value="TauD-like_sf"/>
</dbReference>
<gene>
    <name evidence="5" type="ORF">BDD26_3536</name>
</gene>
<dbReference type="RefSeq" id="WP_115827240.1">
    <property type="nucleotide sequence ID" value="NZ_QTUB01000001.1"/>
</dbReference>
<accession>A0A3D9UKY6</accession>
<evidence type="ECO:0000313" key="6">
    <source>
        <dbReference type="Proteomes" id="UP000256294"/>
    </source>
</evidence>
<dbReference type="SUPFAM" id="SSF51197">
    <property type="entry name" value="Clavaminate synthase-like"/>
    <property type="match status" value="1"/>
</dbReference>
<dbReference type="AlphaFoldDB" id="A0A3D9UKY6"/>
<protein>
    <submittedName>
        <fullName evidence="5">TfdA family taurine catabolism dioxygenase TauD</fullName>
    </submittedName>
</protein>
<dbReference type="GO" id="GO:0016706">
    <property type="term" value="F:2-oxoglutarate-dependent dioxygenase activity"/>
    <property type="evidence" value="ECO:0007669"/>
    <property type="project" value="UniProtKB-ARBA"/>
</dbReference>
<dbReference type="Proteomes" id="UP000256294">
    <property type="component" value="Unassembled WGS sequence"/>
</dbReference>
<sequence>MNKSTSVTKIPNSELSILNKDILLKKLSLNGVILFEKGAKDVLEFAKFVRNNSSKLSMDPARTIESGAAQLVDAGTDAVGLHCENGNSPFWPDLCWFYCQEAPPIGSQTTICDGVAVYEQLSSKAKTFFLEKDICYSRNVPEEKWKKLVCHYIPELNDINSATFEHLNEIVSETENIKLTLNEDNSIFYQFTVSALQSSLVNNKLAFANSILGPSFNYEKPRITIAGTEQPIPSEILDEISKITELNTIPIDWDDNDFVLIDNRRVMHGRYKIIDERRKIFNALSYV</sequence>
<evidence type="ECO:0000256" key="3">
    <source>
        <dbReference type="ARBA" id="ARBA00023194"/>
    </source>
</evidence>
<dbReference type="PANTHER" id="PTHR10696">
    <property type="entry name" value="GAMMA-BUTYROBETAINE HYDROXYLASE-RELATED"/>
    <property type="match status" value="1"/>
</dbReference>
<proteinExistence type="predicted"/>
<evidence type="ECO:0000256" key="2">
    <source>
        <dbReference type="ARBA" id="ARBA00023002"/>
    </source>
</evidence>
<evidence type="ECO:0000256" key="1">
    <source>
        <dbReference type="ARBA" id="ARBA00001954"/>
    </source>
</evidence>
<name>A0A3D9UKY6_9GAMM</name>
<keyword evidence="6" id="KW-1185">Reference proteome</keyword>
<comment type="caution">
    <text evidence="5">The sequence shown here is derived from an EMBL/GenBank/DDBJ whole genome shotgun (WGS) entry which is preliminary data.</text>
</comment>
<dbReference type="EMBL" id="QTUB01000001">
    <property type="protein sequence ID" value="REF28600.1"/>
    <property type="molecule type" value="Genomic_DNA"/>
</dbReference>
<dbReference type="GO" id="GO:0017000">
    <property type="term" value="P:antibiotic biosynthetic process"/>
    <property type="evidence" value="ECO:0007669"/>
    <property type="project" value="UniProtKB-KW"/>
</dbReference>
<dbReference type="Gene3D" id="3.60.130.10">
    <property type="entry name" value="Clavaminate synthase-like"/>
    <property type="match status" value="1"/>
</dbReference>
<dbReference type="InterPro" id="IPR003819">
    <property type="entry name" value="TauD/TfdA-like"/>
</dbReference>
<dbReference type="PANTHER" id="PTHR10696:SF56">
    <property type="entry name" value="TAUD_TFDA-LIKE DOMAIN-CONTAINING PROTEIN"/>
    <property type="match status" value="1"/>
</dbReference>
<comment type="cofactor">
    <cofactor evidence="1">
        <name>Fe(2+)</name>
        <dbReference type="ChEBI" id="CHEBI:29033"/>
    </cofactor>
</comment>
<keyword evidence="5" id="KW-0223">Dioxygenase</keyword>
<keyword evidence="3" id="KW-0045">Antibiotic biosynthesis</keyword>
<evidence type="ECO:0000313" key="5">
    <source>
        <dbReference type="EMBL" id="REF28600.1"/>
    </source>
</evidence>
<dbReference type="Pfam" id="PF02668">
    <property type="entry name" value="TauD"/>
    <property type="match status" value="1"/>
</dbReference>
<organism evidence="5 6">
    <name type="scientific">Xenorhabdus cabanillasii</name>
    <dbReference type="NCBI Taxonomy" id="351673"/>
    <lineage>
        <taxon>Bacteria</taxon>
        <taxon>Pseudomonadati</taxon>
        <taxon>Pseudomonadota</taxon>
        <taxon>Gammaproteobacteria</taxon>
        <taxon>Enterobacterales</taxon>
        <taxon>Morganellaceae</taxon>
        <taxon>Xenorhabdus</taxon>
    </lineage>
</organism>
<reference evidence="5 6" key="1">
    <citation type="submission" date="2018-08" db="EMBL/GenBank/DDBJ databases">
        <title>Genomic Encyclopedia of Archaeal and Bacterial Type Strains, Phase II (KMG-II): from individual species to whole genera.</title>
        <authorList>
            <person name="Goeker M."/>
        </authorList>
    </citation>
    <scope>NUCLEOTIDE SEQUENCE [LARGE SCALE GENOMIC DNA]</scope>
    <source>
        <strain evidence="5 6">DSM 17905</strain>
    </source>
</reference>
<evidence type="ECO:0000259" key="4">
    <source>
        <dbReference type="Pfam" id="PF02668"/>
    </source>
</evidence>
<keyword evidence="2" id="KW-0560">Oxidoreductase</keyword>